<dbReference type="PANTHER" id="PTHR43861">
    <property type="entry name" value="TRANS-ACONITATE 2-METHYLTRANSFERASE-RELATED"/>
    <property type="match status" value="1"/>
</dbReference>
<reference evidence="3" key="1">
    <citation type="journal article" date="2020" name="mSystems">
        <title>Genome- and Community-Level Interaction Insights into Carbon Utilization and Element Cycling Functions of Hydrothermarchaeota in Hydrothermal Sediment.</title>
        <authorList>
            <person name="Zhou Z."/>
            <person name="Liu Y."/>
            <person name="Xu W."/>
            <person name="Pan J."/>
            <person name="Luo Z.H."/>
            <person name="Li M."/>
        </authorList>
    </citation>
    <scope>NUCLEOTIDE SEQUENCE [LARGE SCALE GENOMIC DNA]</scope>
    <source>
        <strain evidence="3">HyVt-577</strain>
    </source>
</reference>
<keyword evidence="1" id="KW-0808">Transferase</keyword>
<feature type="domain" description="Methyltransferase" evidence="2">
    <location>
        <begin position="36"/>
        <end position="127"/>
    </location>
</feature>
<evidence type="ECO:0000256" key="1">
    <source>
        <dbReference type="ARBA" id="ARBA00022679"/>
    </source>
</evidence>
<dbReference type="EMBL" id="DRQG01000006">
    <property type="protein sequence ID" value="HGY54175.1"/>
    <property type="molecule type" value="Genomic_DNA"/>
</dbReference>
<proteinExistence type="predicted"/>
<evidence type="ECO:0000259" key="2">
    <source>
        <dbReference type="Pfam" id="PF13649"/>
    </source>
</evidence>
<protein>
    <submittedName>
        <fullName evidence="3">Class I SAM-dependent methyltransferase</fullName>
    </submittedName>
</protein>
<accession>A0A7V4TXA0</accession>
<dbReference type="Proteomes" id="UP000885779">
    <property type="component" value="Unassembled WGS sequence"/>
</dbReference>
<dbReference type="CDD" id="cd02440">
    <property type="entry name" value="AdoMet_MTases"/>
    <property type="match status" value="1"/>
</dbReference>
<evidence type="ECO:0000313" key="3">
    <source>
        <dbReference type="EMBL" id="HGY54175.1"/>
    </source>
</evidence>
<dbReference type="GO" id="GO:0008168">
    <property type="term" value="F:methyltransferase activity"/>
    <property type="evidence" value="ECO:0007669"/>
    <property type="project" value="UniProtKB-KW"/>
</dbReference>
<dbReference type="GO" id="GO:0032259">
    <property type="term" value="P:methylation"/>
    <property type="evidence" value="ECO:0007669"/>
    <property type="project" value="UniProtKB-KW"/>
</dbReference>
<name>A0A7V4TXA0_CALAY</name>
<sequence>MSAYTEFSQIYDLFFPLKENVYRFLKSFLTSGQTSVLDIGCGTGHYCARFADEGYTAVGIDPDTGMIEIAKKKTTSAVFYLLSAQQIEALNPQFDLVFSIGNSMSHLSRDDFNFFLAKLRHLLKPDGLWIFQVVNWDRIIAQGGNTFPIITNDETGLSLHRQYVHFSEKKLLFKIEIKDKNDKSVLQSTQPLYPLPSEECIRLHQENGFILKAHYGDYNSAPFKKADSGASIYIFSQDS</sequence>
<dbReference type="AlphaFoldDB" id="A0A7V4TXA0"/>
<dbReference type="Gene3D" id="2.20.25.110">
    <property type="entry name" value="S-adenosyl-L-methionine-dependent methyltransferases"/>
    <property type="match status" value="1"/>
</dbReference>
<dbReference type="InterPro" id="IPR029063">
    <property type="entry name" value="SAM-dependent_MTases_sf"/>
</dbReference>
<dbReference type="Pfam" id="PF13649">
    <property type="entry name" value="Methyltransf_25"/>
    <property type="match status" value="1"/>
</dbReference>
<dbReference type="Gene3D" id="3.40.50.150">
    <property type="entry name" value="Vaccinia Virus protein VP39"/>
    <property type="match status" value="1"/>
</dbReference>
<dbReference type="InterPro" id="IPR041698">
    <property type="entry name" value="Methyltransf_25"/>
</dbReference>
<comment type="caution">
    <text evidence="3">The sequence shown here is derived from an EMBL/GenBank/DDBJ whole genome shotgun (WGS) entry which is preliminary data.</text>
</comment>
<gene>
    <name evidence="3" type="ORF">ENK44_00605</name>
</gene>
<dbReference type="SUPFAM" id="SSF53335">
    <property type="entry name" value="S-adenosyl-L-methionine-dependent methyltransferases"/>
    <property type="match status" value="1"/>
</dbReference>
<organism evidence="3">
    <name type="scientific">Caldithrix abyssi</name>
    <dbReference type="NCBI Taxonomy" id="187145"/>
    <lineage>
        <taxon>Bacteria</taxon>
        <taxon>Pseudomonadati</taxon>
        <taxon>Calditrichota</taxon>
        <taxon>Calditrichia</taxon>
        <taxon>Calditrichales</taxon>
        <taxon>Calditrichaceae</taxon>
        <taxon>Caldithrix</taxon>
    </lineage>
</organism>
<keyword evidence="3" id="KW-0489">Methyltransferase</keyword>